<reference evidence="1" key="1">
    <citation type="submission" date="2018-05" db="EMBL/GenBank/DDBJ databases">
        <title>Draft genome of Mucuna pruriens seed.</title>
        <authorList>
            <person name="Nnadi N.E."/>
            <person name="Vos R."/>
            <person name="Hasami M.H."/>
            <person name="Devisetty U.K."/>
            <person name="Aguiy J.C."/>
        </authorList>
    </citation>
    <scope>NUCLEOTIDE SEQUENCE [LARGE SCALE GENOMIC DNA]</scope>
    <source>
        <strain evidence="1">JCA_2017</strain>
    </source>
</reference>
<dbReference type="GO" id="GO:0003676">
    <property type="term" value="F:nucleic acid binding"/>
    <property type="evidence" value="ECO:0007669"/>
    <property type="project" value="InterPro"/>
</dbReference>
<accession>A0A371H4X2</accession>
<dbReference type="InterPro" id="IPR052160">
    <property type="entry name" value="Gypsy_RT_Integrase-like"/>
</dbReference>
<organism evidence="1 2">
    <name type="scientific">Mucuna pruriens</name>
    <name type="common">Velvet bean</name>
    <name type="synonym">Dolichos pruriens</name>
    <dbReference type="NCBI Taxonomy" id="157652"/>
    <lineage>
        <taxon>Eukaryota</taxon>
        <taxon>Viridiplantae</taxon>
        <taxon>Streptophyta</taxon>
        <taxon>Embryophyta</taxon>
        <taxon>Tracheophyta</taxon>
        <taxon>Spermatophyta</taxon>
        <taxon>Magnoliopsida</taxon>
        <taxon>eudicotyledons</taxon>
        <taxon>Gunneridae</taxon>
        <taxon>Pentapetalae</taxon>
        <taxon>rosids</taxon>
        <taxon>fabids</taxon>
        <taxon>Fabales</taxon>
        <taxon>Fabaceae</taxon>
        <taxon>Papilionoideae</taxon>
        <taxon>50 kb inversion clade</taxon>
        <taxon>NPAAA clade</taxon>
        <taxon>indigoferoid/millettioid clade</taxon>
        <taxon>Phaseoleae</taxon>
        <taxon>Mucuna</taxon>
    </lineage>
</organism>
<evidence type="ECO:0000313" key="2">
    <source>
        <dbReference type="Proteomes" id="UP000257109"/>
    </source>
</evidence>
<keyword evidence="2" id="KW-1185">Reference proteome</keyword>
<dbReference type="PANTHER" id="PTHR47266">
    <property type="entry name" value="ENDONUCLEASE-RELATED"/>
    <property type="match status" value="1"/>
</dbReference>
<dbReference type="Gene3D" id="3.30.420.10">
    <property type="entry name" value="Ribonuclease H-like superfamily/Ribonuclease H"/>
    <property type="match status" value="1"/>
</dbReference>
<dbReference type="InterPro" id="IPR036397">
    <property type="entry name" value="RNaseH_sf"/>
</dbReference>
<evidence type="ECO:0000313" key="1">
    <source>
        <dbReference type="EMBL" id="RDX97817.1"/>
    </source>
</evidence>
<dbReference type="InterPro" id="IPR012337">
    <property type="entry name" value="RNaseH-like_sf"/>
</dbReference>
<feature type="non-terminal residue" evidence="1">
    <location>
        <position position="1"/>
    </location>
</feature>
<dbReference type="Proteomes" id="UP000257109">
    <property type="component" value="Unassembled WGS sequence"/>
</dbReference>
<dbReference type="AlphaFoldDB" id="A0A371H4X2"/>
<gene>
    <name evidence="1" type="ORF">CR513_19366</name>
</gene>
<sequence>MAMNNIQFQENVSATIHDLQTQIGQLTTTVNQPQSKGIEVDKAKIDIISSLSHLASMWEEVHLKFQHSSLAIVQAFTVGYGLDDIIPWFADIVNYLVPSILPLEASRSHKDKIKCDVKYCMCDDPYLLKFCSDKVLDSRFYWPTIFKEAHHIITTCEQYQRAGGVDFLGPFPTSYGYAYNSLVVDYVSKWMEGKATKINDTKVVADFVRSNVFEGLGSHFCNKTMSILLENMGWYIEWLPLIIPKPMGRLREIKQILQKVDHPNRNDWSRLLEDTFWAHKTTYRTMLGMSSYHIVFGKACHLSIEIEHCAYWLQLQEVEELLLETYENSKIYKEKVKHFHDNMILRKEFKGQKMLLFNSRLKLIDGPFVITNVFPYSTIEIRDEITSKIFKVNGYQLKSFHDSPTIMEGDVEDLSLVKPTILEGAKIFLHWKLLQVKGGNFKKGKSFKKYLACFNRVTVQIND</sequence>
<proteinExistence type="predicted"/>
<comment type="caution">
    <text evidence="1">The sequence shown here is derived from an EMBL/GenBank/DDBJ whole genome shotgun (WGS) entry which is preliminary data.</text>
</comment>
<dbReference type="OrthoDB" id="1621923at2759"/>
<name>A0A371H4X2_MUCPR</name>
<dbReference type="SUPFAM" id="SSF53098">
    <property type="entry name" value="Ribonuclease H-like"/>
    <property type="match status" value="1"/>
</dbReference>
<protein>
    <submittedName>
        <fullName evidence="1">Uncharacterized protein</fullName>
    </submittedName>
</protein>
<dbReference type="EMBL" id="QJKJ01003568">
    <property type="protein sequence ID" value="RDX97817.1"/>
    <property type="molecule type" value="Genomic_DNA"/>
</dbReference>